<dbReference type="InterPro" id="IPR012964">
    <property type="entry name" value="DUF1702"/>
</dbReference>
<evidence type="ECO:0000313" key="2">
    <source>
        <dbReference type="Proteomes" id="UP001204953"/>
    </source>
</evidence>
<keyword evidence="2" id="KW-1185">Reference proteome</keyword>
<gene>
    <name evidence="1" type="ORF">NJ959_22520</name>
</gene>
<protein>
    <submittedName>
        <fullName evidence="1">DUF1702 family protein</fullName>
    </submittedName>
</protein>
<evidence type="ECO:0000313" key="1">
    <source>
        <dbReference type="EMBL" id="MCP2731202.1"/>
    </source>
</evidence>
<dbReference type="RefSeq" id="WP_254013947.1">
    <property type="nucleotide sequence ID" value="NZ_JAMZMM010000295.1"/>
</dbReference>
<comment type="caution">
    <text evidence="1">The sequence shown here is derived from an EMBL/GenBank/DDBJ whole genome shotgun (WGS) entry which is preliminary data.</text>
</comment>
<dbReference type="Pfam" id="PF08012">
    <property type="entry name" value="DUF1702"/>
    <property type="match status" value="1"/>
</dbReference>
<dbReference type="EMBL" id="JAMZMM010000295">
    <property type="protein sequence ID" value="MCP2731202.1"/>
    <property type="molecule type" value="Genomic_DNA"/>
</dbReference>
<reference evidence="1" key="1">
    <citation type="submission" date="2022-06" db="EMBL/GenBank/DDBJ databases">
        <title>New cyanobacteria of genus Symplocastrum in benthos of Lake Baikal.</title>
        <authorList>
            <person name="Sorokovikova E."/>
            <person name="Tikhonova I."/>
            <person name="Krasnopeev A."/>
            <person name="Evseev P."/>
            <person name="Gladkikh A."/>
            <person name="Belykh O."/>
        </authorList>
    </citation>
    <scope>NUCLEOTIDE SEQUENCE</scope>
    <source>
        <strain evidence="1">BBK-W-15</strain>
    </source>
</reference>
<accession>A0AAE3GW87</accession>
<dbReference type="Proteomes" id="UP001204953">
    <property type="component" value="Unassembled WGS sequence"/>
</dbReference>
<sequence>MFQSLTESKINSPDKTSKVNIISWKSLRQRLFSISPEEATFARRGFQASNTQTQERLEEIGHTFLQGYHGAMANHQSEILVPYLNTIDTELRGFAFEGAAMGLALLDILTPWQPNRMEVFLADGGLDHIYMMYVGMGWALARIPLGIERYLARLNQSNPKFIDPLLGWLAIDGYGFHQGYFYAQRYVEKKVLPQRLSESALRVFDQGLGRSLWFVYGADITSIVHNLRSFHPSRWADLWSGIGLACTYAGGVDATAIQELQIAAGEYQPHLAQGAAFAAKTRQRAGNLTPHTEIATQILCGMSVEAGAEITDICLENLPNQGEIPAYEVWRQRIQSRFQLLGINP</sequence>
<name>A0AAE3GW87_9CYAN</name>
<proteinExistence type="predicted"/>
<organism evidence="1 2">
    <name type="scientific">Limnofasciculus baicalensis BBK-W-15</name>
    <dbReference type="NCBI Taxonomy" id="2699891"/>
    <lineage>
        <taxon>Bacteria</taxon>
        <taxon>Bacillati</taxon>
        <taxon>Cyanobacteriota</taxon>
        <taxon>Cyanophyceae</taxon>
        <taxon>Coleofasciculales</taxon>
        <taxon>Coleofasciculaceae</taxon>
        <taxon>Limnofasciculus</taxon>
        <taxon>Limnofasciculus baicalensis</taxon>
    </lineage>
</organism>
<dbReference type="AlphaFoldDB" id="A0AAE3GW87"/>